<evidence type="ECO:0008006" key="3">
    <source>
        <dbReference type="Google" id="ProtNLM"/>
    </source>
</evidence>
<name>A0AAV4RF23_CAEEX</name>
<sequence>MLRGKKNIIVTLTPLSASIHVCLYHPSSQSMFPSLMLTELDAEGGRYVREGRSGHRIGRKWRWNGSRQKYALSKHPTGLRVMRGWYGNTSQGQGSPRGD</sequence>
<gene>
    <name evidence="1" type="ORF">CEXT_797201</name>
</gene>
<dbReference type="EMBL" id="BPLR01007695">
    <property type="protein sequence ID" value="GIY18926.1"/>
    <property type="molecule type" value="Genomic_DNA"/>
</dbReference>
<proteinExistence type="predicted"/>
<organism evidence="1 2">
    <name type="scientific">Caerostris extrusa</name>
    <name type="common">Bark spider</name>
    <name type="synonym">Caerostris bankana</name>
    <dbReference type="NCBI Taxonomy" id="172846"/>
    <lineage>
        <taxon>Eukaryota</taxon>
        <taxon>Metazoa</taxon>
        <taxon>Ecdysozoa</taxon>
        <taxon>Arthropoda</taxon>
        <taxon>Chelicerata</taxon>
        <taxon>Arachnida</taxon>
        <taxon>Araneae</taxon>
        <taxon>Araneomorphae</taxon>
        <taxon>Entelegynae</taxon>
        <taxon>Araneoidea</taxon>
        <taxon>Araneidae</taxon>
        <taxon>Caerostris</taxon>
    </lineage>
</organism>
<protein>
    <recommendedName>
        <fullName evidence="3">Secreted protein</fullName>
    </recommendedName>
</protein>
<dbReference type="AlphaFoldDB" id="A0AAV4RF23"/>
<dbReference type="Proteomes" id="UP001054945">
    <property type="component" value="Unassembled WGS sequence"/>
</dbReference>
<accession>A0AAV4RF23</accession>
<comment type="caution">
    <text evidence="1">The sequence shown here is derived from an EMBL/GenBank/DDBJ whole genome shotgun (WGS) entry which is preliminary data.</text>
</comment>
<reference evidence="1 2" key="1">
    <citation type="submission" date="2021-06" db="EMBL/GenBank/DDBJ databases">
        <title>Caerostris extrusa draft genome.</title>
        <authorList>
            <person name="Kono N."/>
            <person name="Arakawa K."/>
        </authorList>
    </citation>
    <scope>NUCLEOTIDE SEQUENCE [LARGE SCALE GENOMIC DNA]</scope>
</reference>
<evidence type="ECO:0000313" key="2">
    <source>
        <dbReference type="Proteomes" id="UP001054945"/>
    </source>
</evidence>
<evidence type="ECO:0000313" key="1">
    <source>
        <dbReference type="EMBL" id="GIY18926.1"/>
    </source>
</evidence>
<keyword evidence="2" id="KW-1185">Reference proteome</keyword>